<sequence length="101" mass="11354">MAPSCHAWQDRWSSTPNSGFFVQVQVHTAYKFNQDRVQSTSVPMVPKNSDLAGAYNRASLAAQRFAFENMQKKSISVLKQNGDALRSLVRSHTCQLHTARN</sequence>
<keyword evidence="2" id="KW-1185">Reference proteome</keyword>
<reference evidence="1 2" key="1">
    <citation type="journal article" date="2006" name="Genome Biol.">
        <title>The genome of Rhizobium leguminosarum has recognizable core and accessory components.</title>
        <authorList>
            <person name="Young J.W."/>
            <person name="Crossman L.C."/>
            <person name="Johnston A.W.B."/>
            <person name="Thomson N.R."/>
            <person name="Ghazoui Z.F."/>
            <person name="Hull K.H."/>
            <person name="Wexler M."/>
            <person name="Curson A.R.J."/>
            <person name="Todd J.D."/>
            <person name="Poole P.S."/>
            <person name="Mauchline T.H."/>
            <person name="East A.K."/>
            <person name="Quail M.A."/>
            <person name="Churcher C."/>
            <person name="Arrowsmith C."/>
            <person name="Cherevach A."/>
            <person name="Chillingworth T."/>
            <person name="Clarke K."/>
            <person name="Cronin A."/>
            <person name="Davis P."/>
            <person name="Fraser A."/>
            <person name="Hance Z."/>
            <person name="Hauser H."/>
            <person name="Jagels K."/>
            <person name="Moule S."/>
            <person name="Mungall K."/>
            <person name="Norbertczak H."/>
            <person name="Rabbinowitsch E."/>
            <person name="Sanders M."/>
            <person name="Simmonds M."/>
            <person name="Whitehead S."/>
            <person name="Parkhill J."/>
        </authorList>
    </citation>
    <scope>NUCLEOTIDE SEQUENCE [LARGE SCALE GENOMIC DNA]</scope>
    <source>
        <strain evidence="2">DSM 114642 / LMG 32736 / 3841</strain>
    </source>
</reference>
<dbReference type="EMBL" id="AM236080">
    <property type="protein sequence ID" value="CAK08585.1"/>
    <property type="molecule type" value="Genomic_DNA"/>
</dbReference>
<protein>
    <submittedName>
        <fullName evidence="1">Uncharacterized protein</fullName>
    </submittedName>
</protein>
<dbReference type="HOGENOM" id="CLU_2289354_0_0_5"/>
<organism evidence="1 2">
    <name type="scientific">Rhizobium johnstonii (strain DSM 114642 / LMG 32736 / 3841)</name>
    <name type="common">Rhizobium leguminosarum bv. viciae</name>
    <dbReference type="NCBI Taxonomy" id="216596"/>
    <lineage>
        <taxon>Bacteria</taxon>
        <taxon>Pseudomonadati</taxon>
        <taxon>Pseudomonadota</taxon>
        <taxon>Alphaproteobacteria</taxon>
        <taxon>Hyphomicrobiales</taxon>
        <taxon>Rhizobiaceae</taxon>
        <taxon>Rhizobium/Agrobacterium group</taxon>
        <taxon>Rhizobium</taxon>
        <taxon>Rhizobium johnstonii</taxon>
    </lineage>
</organism>
<proteinExistence type="predicted"/>
<evidence type="ECO:0000313" key="1">
    <source>
        <dbReference type="EMBL" id="CAK08585.1"/>
    </source>
</evidence>
<gene>
    <name evidence="1" type="ordered locus">RL3099</name>
</gene>
<name>Q1MEP1_RHIJ3</name>
<dbReference type="EnsemblBacteria" id="CAK08585">
    <property type="protein sequence ID" value="CAK08585"/>
    <property type="gene ID" value="RL3099"/>
</dbReference>
<accession>Q1MEP1</accession>
<evidence type="ECO:0000313" key="2">
    <source>
        <dbReference type="Proteomes" id="UP000006575"/>
    </source>
</evidence>
<dbReference type="KEGG" id="rle:RL3099"/>
<dbReference type="Proteomes" id="UP000006575">
    <property type="component" value="Chromosome"/>
</dbReference>
<dbReference type="AlphaFoldDB" id="Q1MEP1"/>